<reference evidence="2" key="1">
    <citation type="submission" date="2014-09" db="EMBL/GenBank/DDBJ databases">
        <authorList>
            <person name="Sharma Rahul"/>
            <person name="Thines Marco"/>
        </authorList>
    </citation>
    <scope>NUCLEOTIDE SEQUENCE [LARGE SCALE GENOMIC DNA]</scope>
</reference>
<protein>
    <submittedName>
        <fullName evidence="1">Uncharacterized protein</fullName>
    </submittedName>
</protein>
<dbReference type="GeneID" id="36409994"/>
<keyword evidence="2" id="KW-1185">Reference proteome</keyword>
<proteinExistence type="predicted"/>
<evidence type="ECO:0000313" key="1">
    <source>
        <dbReference type="EMBL" id="CEG35701.1"/>
    </source>
</evidence>
<dbReference type="Proteomes" id="UP000054928">
    <property type="component" value="Unassembled WGS sequence"/>
</dbReference>
<dbReference type="EMBL" id="CCYD01000109">
    <property type="protein sequence ID" value="CEG35701.1"/>
    <property type="molecule type" value="Genomic_DNA"/>
</dbReference>
<name>A0A0P1A644_PLAHL</name>
<accession>A0A0P1A644</accession>
<sequence length="122" mass="14081">MDLELNNGEAYPVSRSKQRKRIFQRQLLNRLSESRMLEILDRGLQQAHHNLGSCNQKHETQDIDQLDEKDEEELVCVSTMIRMANTDPALSESTEFQTGCVLKTVRYIHRQRAVGSGNQTNH</sequence>
<dbReference type="OrthoDB" id="75751at2759"/>
<dbReference type="RefSeq" id="XP_024572070.1">
    <property type="nucleotide sequence ID" value="XM_024727103.2"/>
</dbReference>
<evidence type="ECO:0000313" key="2">
    <source>
        <dbReference type="Proteomes" id="UP000054928"/>
    </source>
</evidence>
<organism evidence="1 2">
    <name type="scientific">Plasmopara halstedii</name>
    <name type="common">Downy mildew of sunflower</name>
    <dbReference type="NCBI Taxonomy" id="4781"/>
    <lineage>
        <taxon>Eukaryota</taxon>
        <taxon>Sar</taxon>
        <taxon>Stramenopiles</taxon>
        <taxon>Oomycota</taxon>
        <taxon>Peronosporomycetes</taxon>
        <taxon>Peronosporales</taxon>
        <taxon>Peronosporaceae</taxon>
        <taxon>Plasmopara</taxon>
    </lineage>
</organism>
<dbReference type="AlphaFoldDB" id="A0A0P1A644"/>